<dbReference type="PANTHER" id="PTHR15742">
    <property type="entry name" value="GIRDIN"/>
    <property type="match status" value="1"/>
</dbReference>
<name>A0A182VTG4_9DIPT</name>
<feature type="region of interest" description="Disordered" evidence="12">
    <location>
        <begin position="2058"/>
        <end position="2097"/>
    </location>
</feature>
<organism evidence="14 15">
    <name type="scientific">Anopheles minimus</name>
    <dbReference type="NCBI Taxonomy" id="112268"/>
    <lineage>
        <taxon>Eukaryota</taxon>
        <taxon>Metazoa</taxon>
        <taxon>Ecdysozoa</taxon>
        <taxon>Arthropoda</taxon>
        <taxon>Hexapoda</taxon>
        <taxon>Insecta</taxon>
        <taxon>Pterygota</taxon>
        <taxon>Neoptera</taxon>
        <taxon>Endopterygota</taxon>
        <taxon>Diptera</taxon>
        <taxon>Nematocera</taxon>
        <taxon>Culicoidea</taxon>
        <taxon>Culicidae</taxon>
        <taxon>Anophelinae</taxon>
        <taxon>Anopheles</taxon>
    </lineage>
</organism>
<dbReference type="FunFam" id="3.20.20.70:FF:000038">
    <property type="entry name" value="Hydroxymethylglutaryl-CoA lyase, mitochondrial"/>
    <property type="match status" value="1"/>
</dbReference>
<feature type="compositionally biased region" description="Polar residues" evidence="12">
    <location>
        <begin position="2076"/>
        <end position="2088"/>
    </location>
</feature>
<feature type="compositionally biased region" description="Basic and acidic residues" evidence="12">
    <location>
        <begin position="570"/>
        <end position="581"/>
    </location>
</feature>
<keyword evidence="7 11" id="KW-0175">Coiled coil</keyword>
<dbReference type="VEuPathDB" id="VectorBase:AMIN001355"/>
<feature type="domain" description="Pyruvate carboxyltransferase" evidence="13">
    <location>
        <begin position="28"/>
        <end position="295"/>
    </location>
</feature>
<feature type="compositionally biased region" description="Polar residues" evidence="12">
    <location>
        <begin position="383"/>
        <end position="414"/>
    </location>
</feature>
<keyword evidence="5" id="KW-0597">Phosphoprotein</keyword>
<evidence type="ECO:0000256" key="3">
    <source>
        <dbReference type="ARBA" id="ARBA00009405"/>
    </source>
</evidence>
<evidence type="ECO:0000256" key="11">
    <source>
        <dbReference type="SAM" id="Coils"/>
    </source>
</evidence>
<evidence type="ECO:0000259" key="13">
    <source>
        <dbReference type="PROSITE" id="PS50991"/>
    </source>
</evidence>
<evidence type="ECO:0000256" key="1">
    <source>
        <dbReference type="ARBA" id="ARBA00004370"/>
    </source>
</evidence>
<feature type="compositionally biased region" description="Polar residues" evidence="12">
    <location>
        <begin position="1085"/>
        <end position="1094"/>
    </location>
</feature>
<dbReference type="EC" id="4.1.3.4" evidence="4"/>
<feature type="compositionally biased region" description="Low complexity" evidence="12">
    <location>
        <begin position="971"/>
        <end position="985"/>
    </location>
</feature>
<proteinExistence type="inferred from homology"/>
<comment type="subcellular location">
    <subcellularLocation>
        <location evidence="1">Membrane</location>
    </subcellularLocation>
</comment>
<feature type="coiled-coil region" evidence="11">
    <location>
        <begin position="1788"/>
        <end position="1840"/>
    </location>
</feature>
<dbReference type="PANTHER" id="PTHR15742:SF5">
    <property type="entry name" value="GIRDIN"/>
    <property type="match status" value="1"/>
</dbReference>
<dbReference type="GO" id="GO:0004419">
    <property type="term" value="F:hydroxymethylglutaryl-CoA lyase activity"/>
    <property type="evidence" value="ECO:0007669"/>
    <property type="project" value="UniProtKB-EC"/>
</dbReference>
<dbReference type="GO" id="GO:0016020">
    <property type="term" value="C:membrane"/>
    <property type="evidence" value="ECO:0007669"/>
    <property type="project" value="UniProtKB-SubCell"/>
</dbReference>
<dbReference type="NCBIfam" id="NF004283">
    <property type="entry name" value="PRK05692.1"/>
    <property type="match status" value="1"/>
</dbReference>
<evidence type="ECO:0000256" key="9">
    <source>
        <dbReference type="ARBA" id="ARBA00023239"/>
    </source>
</evidence>
<feature type="compositionally biased region" description="Basic and acidic residues" evidence="12">
    <location>
        <begin position="537"/>
        <end position="558"/>
    </location>
</feature>
<keyword evidence="9" id="KW-0456">Lyase</keyword>
<dbReference type="InterPro" id="IPR027881">
    <property type="entry name" value="SOGA_CC"/>
</dbReference>
<evidence type="ECO:0000256" key="7">
    <source>
        <dbReference type="ARBA" id="ARBA00023054"/>
    </source>
</evidence>
<reference evidence="14" key="2">
    <citation type="submission" date="2020-05" db="UniProtKB">
        <authorList>
            <consortium name="EnsemblMetazoa"/>
        </authorList>
    </citation>
    <scope>IDENTIFICATION</scope>
    <source>
        <strain evidence="14">MINIMUS1</strain>
    </source>
</reference>
<comment type="similarity">
    <text evidence="3">Belongs to the HMG-CoA lyase family.</text>
</comment>
<keyword evidence="15" id="KW-1185">Reference proteome</keyword>
<feature type="compositionally biased region" description="Low complexity" evidence="12">
    <location>
        <begin position="594"/>
        <end position="608"/>
    </location>
</feature>
<feature type="region of interest" description="Disordered" evidence="12">
    <location>
        <begin position="366"/>
        <end position="437"/>
    </location>
</feature>
<feature type="compositionally biased region" description="Low complexity" evidence="12">
    <location>
        <begin position="669"/>
        <end position="690"/>
    </location>
</feature>
<feature type="coiled-coil region" evidence="11">
    <location>
        <begin position="753"/>
        <end position="966"/>
    </location>
</feature>
<evidence type="ECO:0000256" key="5">
    <source>
        <dbReference type="ARBA" id="ARBA00022553"/>
    </source>
</evidence>
<feature type="region of interest" description="Disordered" evidence="12">
    <location>
        <begin position="534"/>
        <end position="712"/>
    </location>
</feature>
<dbReference type="GO" id="GO:0005615">
    <property type="term" value="C:extracellular space"/>
    <property type="evidence" value="ECO:0007669"/>
    <property type="project" value="InterPro"/>
</dbReference>
<protein>
    <recommendedName>
        <fullName evidence="4">hydroxymethylglutaryl-CoA lyase</fullName>
        <ecNumber evidence="4">4.1.3.4</ecNumber>
    </recommendedName>
</protein>
<comment type="pathway">
    <text evidence="2">Metabolic intermediate metabolism; (S)-3-hydroxy-3-methylglutaryl-CoA degradation; acetoacetate from (S)-3-hydroxy-3-methylglutaryl-CoA: step 1/1.</text>
</comment>
<feature type="region of interest" description="Disordered" evidence="12">
    <location>
        <begin position="966"/>
        <end position="1023"/>
    </location>
</feature>
<feature type="compositionally biased region" description="Basic and acidic residues" evidence="12">
    <location>
        <begin position="1038"/>
        <end position="1052"/>
    </location>
</feature>
<comment type="catalytic activity">
    <reaction evidence="10">
        <text>(3S)-3-hydroxy-3-methylglutaryl-CoA = acetoacetate + acetyl-CoA</text>
        <dbReference type="Rhea" id="RHEA:24404"/>
        <dbReference type="ChEBI" id="CHEBI:13705"/>
        <dbReference type="ChEBI" id="CHEBI:43074"/>
        <dbReference type="ChEBI" id="CHEBI:57288"/>
        <dbReference type="EC" id="4.1.3.4"/>
    </reaction>
</comment>
<feature type="coiled-coil region" evidence="11">
    <location>
        <begin position="1116"/>
        <end position="1157"/>
    </location>
</feature>
<evidence type="ECO:0000313" key="14">
    <source>
        <dbReference type="EnsemblMetazoa" id="AMIN001355-PA"/>
    </source>
</evidence>
<feature type="coiled-coil region" evidence="11">
    <location>
        <begin position="1865"/>
        <end position="1970"/>
    </location>
</feature>
<sequence length="2266" mass="254381">MMRFTTRFLPALARNRLYTTNISQPVSVRIVEVGPRDGLQNEPTILPAAVKIELINQLSETGLRTIEATSFVSAKWVPQMGDNTEVLKGINKLPGISYPVLTPNLKGFQAAINAGAEEVAVFGAASESFSRKNVNCSVDESIARFQDVMDAAKNANVKVRGYVSTVVGCPYEGKIKPSAVVRVVEKLIEMGCYEISLGDTIGVGTPGSFTDMLREVTKIAPVNMLAVHCHDTYGQALPNILTSLDFGIGVVDASVSGLGGCPYARGASGNAATEDVVYMLHGLGIETGIDLPKLVNVGKFICDKLQRQSESKVNRAMRKTNPNAYVTMSHLFPSAKGDQLCPLGFHPQVRWPTRCKRCFRDYKEHGNKRNGDDIAASTPVLPGSTQSRNRDSGSSTTLDKPVRSWTSTQNLLSPNSNNGGSSGSAQNFQQRPASWASTPDLDNILQSVKADFTVNLPLPRRRHTTTFDNVSKLDEVDSTTVTIKRPPLPPILKVENVKKEDKAELQKREDSVADIVIEKGDSLAERVRKLNLIKRQGSTERETSRERSVPPKQEKEEPPVVTAKIVLKPPKTEPETVEKIERRRRRPIPDTPDSSVTSSSSSASTNASKVIASSAKPTVSFASTSQPSSTSATPSAHTSKESHGSDTSGTTKSIIRKKRTEDSPAKAQTSSVGTSSSSTTKSSLTQSTPSITSFLPKNVRPASEPQVPSTSSDDVKFLISIKDKKAKADDDLHSITTETTETTEATIVDHTDIRELQDENESLRRELETVKARAERAERDKSDILLRRLASIDTVSNKTAASEALKLQQKVNEQKQLIDDLQDEKKFLTTKLKEMSADMNVRGSRGIEEQLRQKLDQAETLCEELMDENEEIKREMRNMETEIEEMHDNFREEQADEYASLKKELDQTTKNCRILSFKLKKSDRRIEQLESEKAALGASGDLAAKIKQLEDELKVSNEVARRLQAELESAGSGSTPTSPTKKTPSLGNIGKSTSADSKISRASLTRGGSQEDPAQLLRDLQDSLEREADLREQLKYAEEEAENLRRKSSRVEDENDSLVMQLKKMASKAKTKSSIFTKARKLSPAPTSRSSTDTAPVEKDEGISDEEDPAEIRLQLELNEQEMAVLRRKMEELEHENKHAREQIKDLQENLASKTKELGRKIPSSFGSKTGVKDPLEEKKITVMEDEISELRKKLIEKDREFERLQAEMALAKSKGGKSLSKSKSLDALTEQQAQDLKRQLQVIEQEATVLRAKTQSLEQDNEKYQAEIKKLQAVQKPTGTMSAADKKKLTDSIDQLEKEKHELEVRFKRIVQESTAQLPTRLSKNPTDMHTKLQLKKMVDECETEIDELRALVGKASAMNITALEREKKQLETELNDTKQQREKLTTELSTLKKETLEQQTSKLNEAQRTVEKLEEENRKQNEKIKTLEDKIAKINSTMKATESSKSLLEVQLKTEKEKHTNAERDLEKLRKEKTKLDNRISDLEKELQLSKKNAELIKESLEREMSALKSKSATGVEDSESTKILQDLKKQNEELTTEIHQQSRKFEELLQKHETMEEDHLVVKAQLASEREKTLEVDKLKNKLLQAEAIESRLVKENTNMSRRLVEVQKKLTTAETNNDNRYAGIELEKNRMKTALEDKQHDFEKLTKESEMNAYQVNQLKKDNEDLRGKLDDYERINKAQRTLSEHNAHLEQELKNIYKKLEASELNVKSEVAATRLRYEQQVTNLHNELTAMQRQCERFKRDRDTFKQLVEAAQKQIGDMKANRRSLASVTSSSGDDDDKTKIVALEQQIGCLEDELSEARLEASKVRTELVSELSASEIKISEMQSKINELEEEKIMGSGKSKVPGTKTRLELSWQKEREELQRLVQETSTLARDLRQTLYEVERERDKEKLESKRKIDQIKKTTEEEIEEGRRKVTELQSDLLELRDAHAKLRTANEKLRRDRDRYERERLDATRKRLEAEGDRRIGALLLTVDELVKLAPELQKVASKDSHTTSTGKTITANAPIPTPPMRHKSPSPGPAASQPQQSISTVLARLADASEDLRRYQRMCDEEKDRERARRGGMRRAASQENEAMHENSSGRPVLRVNRNGGSLHRKSLSLDQSMQAEQQGLIWREGDDSMSSLQSIDSDYGMMRRDSSLDSRLSTGSTQSDMPRMRKKKRGLMGKLRSLSLTRSKGTESDYSHQGSDSDLSLAGDIRSSKTNLKGKISGMFRRAGSSSRTNSAEAIDREIQRPVAIQTLGCQTSHTLDGINAKKTAKC</sequence>
<dbReference type="GO" id="GO:0046872">
    <property type="term" value="F:metal ion binding"/>
    <property type="evidence" value="ECO:0007669"/>
    <property type="project" value="UniProtKB-KW"/>
</dbReference>
<dbReference type="EnsemblMetazoa" id="AMIN001355-RA">
    <property type="protein sequence ID" value="AMIN001355-PA"/>
    <property type="gene ID" value="AMIN001355"/>
</dbReference>
<feature type="compositionally biased region" description="Polar residues" evidence="12">
    <location>
        <begin position="425"/>
        <end position="437"/>
    </location>
</feature>
<feature type="region of interest" description="Disordered" evidence="12">
    <location>
        <begin position="1992"/>
        <end position="2034"/>
    </location>
</feature>
<dbReference type="CDD" id="cd07938">
    <property type="entry name" value="DRE_TIM_HMGL"/>
    <property type="match status" value="1"/>
</dbReference>
<evidence type="ECO:0000256" key="12">
    <source>
        <dbReference type="SAM" id="MobiDB-lite"/>
    </source>
</evidence>
<dbReference type="STRING" id="112268.A0A182VTG4"/>
<evidence type="ECO:0000256" key="2">
    <source>
        <dbReference type="ARBA" id="ARBA00005143"/>
    </source>
</evidence>
<keyword evidence="8" id="KW-0472">Membrane</keyword>
<dbReference type="InterPro" id="IPR013785">
    <property type="entry name" value="Aldolase_TIM"/>
</dbReference>
<feature type="compositionally biased region" description="Low complexity" evidence="12">
    <location>
        <begin position="618"/>
        <end position="637"/>
    </location>
</feature>
<dbReference type="InterPro" id="IPR000891">
    <property type="entry name" value="PYR_CT"/>
</dbReference>
<accession>A0A182VTG4</accession>
<reference evidence="15" key="1">
    <citation type="submission" date="2013-03" db="EMBL/GenBank/DDBJ databases">
        <title>The Genome Sequence of Anopheles minimus MINIMUS1.</title>
        <authorList>
            <consortium name="The Broad Institute Genomics Platform"/>
            <person name="Neafsey D.E."/>
            <person name="Walton C."/>
            <person name="Walker B."/>
            <person name="Young S.K."/>
            <person name="Zeng Q."/>
            <person name="Gargeya S."/>
            <person name="Fitzgerald M."/>
            <person name="Haas B."/>
            <person name="Abouelleil A."/>
            <person name="Allen A.W."/>
            <person name="Alvarado L."/>
            <person name="Arachchi H.M."/>
            <person name="Berlin A.M."/>
            <person name="Chapman S.B."/>
            <person name="Gainer-Dewar J."/>
            <person name="Goldberg J."/>
            <person name="Griggs A."/>
            <person name="Gujja S."/>
            <person name="Hansen M."/>
            <person name="Howarth C."/>
            <person name="Imamovic A."/>
            <person name="Ireland A."/>
            <person name="Larimer J."/>
            <person name="McCowan C."/>
            <person name="Murphy C."/>
            <person name="Pearson M."/>
            <person name="Poon T.W."/>
            <person name="Priest M."/>
            <person name="Roberts A."/>
            <person name="Saif S."/>
            <person name="Shea T."/>
            <person name="Sisk P."/>
            <person name="Sykes S."/>
            <person name="Wortman J."/>
            <person name="Nusbaum C."/>
            <person name="Birren B."/>
        </authorList>
    </citation>
    <scope>NUCLEOTIDE SEQUENCE [LARGE SCALE GENOMIC DNA]</scope>
    <source>
        <strain evidence="15">MINIMUS1</strain>
    </source>
</reference>
<feature type="compositionally biased region" description="Polar residues" evidence="12">
    <location>
        <begin position="990"/>
        <end position="1008"/>
    </location>
</feature>
<feature type="region of interest" description="Disordered" evidence="12">
    <location>
        <begin position="2140"/>
        <end position="2201"/>
    </location>
</feature>
<evidence type="ECO:0000256" key="4">
    <source>
        <dbReference type="ARBA" id="ARBA00012910"/>
    </source>
</evidence>
<feature type="region of interest" description="Disordered" evidence="12">
    <location>
        <begin position="1038"/>
        <end position="1109"/>
    </location>
</feature>
<evidence type="ECO:0000313" key="15">
    <source>
        <dbReference type="Proteomes" id="UP000075920"/>
    </source>
</evidence>
<evidence type="ECO:0000256" key="10">
    <source>
        <dbReference type="ARBA" id="ARBA00049877"/>
    </source>
</evidence>
<feature type="compositionally biased region" description="Basic and acidic residues" evidence="12">
    <location>
        <begin position="2058"/>
        <end position="2067"/>
    </location>
</feature>
<dbReference type="Gene3D" id="3.20.20.70">
    <property type="entry name" value="Aldolase class I"/>
    <property type="match status" value="1"/>
</dbReference>
<feature type="coiled-coil region" evidence="11">
    <location>
        <begin position="1181"/>
        <end position="1761"/>
    </location>
</feature>
<dbReference type="InterPro" id="IPR049885">
    <property type="entry name" value="MTCL1-3"/>
</dbReference>
<dbReference type="Proteomes" id="UP000075920">
    <property type="component" value="Unassembled WGS sequence"/>
</dbReference>
<dbReference type="SUPFAM" id="SSF51569">
    <property type="entry name" value="Aldolase"/>
    <property type="match status" value="1"/>
</dbReference>
<dbReference type="Pfam" id="PF00682">
    <property type="entry name" value="HMGL-like"/>
    <property type="match status" value="1"/>
</dbReference>
<keyword evidence="6" id="KW-0479">Metal-binding</keyword>
<dbReference type="GO" id="GO:0010506">
    <property type="term" value="P:regulation of autophagy"/>
    <property type="evidence" value="ECO:0007669"/>
    <property type="project" value="InterPro"/>
</dbReference>
<evidence type="ECO:0000256" key="8">
    <source>
        <dbReference type="ARBA" id="ARBA00023136"/>
    </source>
</evidence>
<evidence type="ECO:0000256" key="6">
    <source>
        <dbReference type="ARBA" id="ARBA00022723"/>
    </source>
</evidence>
<dbReference type="PROSITE" id="PS50991">
    <property type="entry name" value="PYR_CT"/>
    <property type="match status" value="1"/>
</dbReference>
<dbReference type="Pfam" id="PF11365">
    <property type="entry name" value="SOGA"/>
    <property type="match status" value="1"/>
</dbReference>